<evidence type="ECO:0000256" key="10">
    <source>
        <dbReference type="PIRNR" id="PIRNR001563"/>
    </source>
</evidence>
<evidence type="ECO:0000259" key="11">
    <source>
        <dbReference type="Pfam" id="PF02875"/>
    </source>
</evidence>
<dbReference type="InterPro" id="IPR004101">
    <property type="entry name" value="Mur_ligase_C"/>
</dbReference>
<evidence type="ECO:0000256" key="8">
    <source>
        <dbReference type="ARBA" id="ARBA00030592"/>
    </source>
</evidence>
<dbReference type="KEGG" id="sbae:DSM104329_03969"/>
<accession>A0A9E6Y0V1</accession>
<dbReference type="SUPFAM" id="SSF53244">
    <property type="entry name" value="MurD-like peptide ligases, peptide-binding domain"/>
    <property type="match status" value="1"/>
</dbReference>
<evidence type="ECO:0000256" key="6">
    <source>
        <dbReference type="ARBA" id="ARBA00022840"/>
    </source>
</evidence>
<dbReference type="PANTHER" id="PTHR11136">
    <property type="entry name" value="FOLYLPOLYGLUTAMATE SYNTHASE-RELATED"/>
    <property type="match status" value="1"/>
</dbReference>
<evidence type="ECO:0000256" key="7">
    <source>
        <dbReference type="ARBA" id="ARBA00022842"/>
    </source>
</evidence>
<dbReference type="GO" id="GO:0008841">
    <property type="term" value="F:dihydrofolate synthase activity"/>
    <property type="evidence" value="ECO:0007669"/>
    <property type="project" value="TreeGrafter"/>
</dbReference>
<keyword evidence="13" id="KW-1185">Reference proteome</keyword>
<sequence>MNPAHPPGAAGAAPCWTEDQAEGYLLGLELFGMRFGLDRMRRLLLTLGEPQQRFGSVHVVGTNGKSSTVRMIAAILERHGLCTGAYLSPHLVRFGERVRIGEQDVSPDAFAAAVQRAAGAAAKVDRTLGEDDRVTQFEALTAATFSEMARREVDVAVIEAGLGGRWDATNVLDSRVAVLTNVGLEHTRWLGPTVRDIAREKLAVVRPGSTLVVGPDLHPDAMDEARRVDARLVVASAGAAGDAVELAARGGFQRRNFAVARAAAEAYLGGLDEAAVMAAAAGTLVPGRFEQLSADPPTFLDGAHNPGGMVALAETVREELAGRPLTLVLSILDDKDAGEMLRQVVPLARRVVATSNANPRALSPATLESLARQVGATDVRGVADPRRALAVAREAAGAENGAVLVTGSIYLIADLLRTDPGKAGSTL</sequence>
<dbReference type="PROSITE" id="PS01012">
    <property type="entry name" value="FOLYLPOLYGLU_SYNT_2"/>
    <property type="match status" value="1"/>
</dbReference>
<keyword evidence="4" id="KW-0479">Metal-binding</keyword>
<dbReference type="GO" id="GO:0005524">
    <property type="term" value="F:ATP binding"/>
    <property type="evidence" value="ECO:0007669"/>
    <property type="project" value="UniProtKB-KW"/>
</dbReference>
<dbReference type="AlphaFoldDB" id="A0A9E6Y0V1"/>
<dbReference type="RefSeq" id="WP_259311602.1">
    <property type="nucleotide sequence ID" value="NZ_CP087164.1"/>
</dbReference>
<keyword evidence="5 10" id="KW-0547">Nucleotide-binding</keyword>
<keyword evidence="3 10" id="KW-0436">Ligase</keyword>
<evidence type="ECO:0000256" key="5">
    <source>
        <dbReference type="ARBA" id="ARBA00022741"/>
    </source>
</evidence>
<gene>
    <name evidence="12" type="primary">folC</name>
    <name evidence="12" type="ORF">DSM104329_03969</name>
</gene>
<dbReference type="InterPro" id="IPR036565">
    <property type="entry name" value="Mur-like_cat_sf"/>
</dbReference>
<dbReference type="PIRSF" id="PIRSF001563">
    <property type="entry name" value="Folylpolyglu_synth"/>
    <property type="match status" value="1"/>
</dbReference>
<dbReference type="PANTHER" id="PTHR11136:SF0">
    <property type="entry name" value="DIHYDROFOLATE SYNTHETASE-RELATED"/>
    <property type="match status" value="1"/>
</dbReference>
<feature type="domain" description="Mur ligase C-terminal" evidence="11">
    <location>
        <begin position="287"/>
        <end position="408"/>
    </location>
</feature>
<evidence type="ECO:0000256" key="3">
    <source>
        <dbReference type="ARBA" id="ARBA00022598"/>
    </source>
</evidence>
<dbReference type="Pfam" id="PF02875">
    <property type="entry name" value="Mur_ligase_C"/>
    <property type="match status" value="1"/>
</dbReference>
<comment type="catalytic activity">
    <reaction evidence="9">
        <text>(6S)-5,6,7,8-tetrahydrofolyl-(gamma-L-Glu)(n) + L-glutamate + ATP = (6S)-5,6,7,8-tetrahydrofolyl-(gamma-L-Glu)(n+1) + ADP + phosphate + H(+)</text>
        <dbReference type="Rhea" id="RHEA:10580"/>
        <dbReference type="Rhea" id="RHEA-COMP:14738"/>
        <dbReference type="Rhea" id="RHEA-COMP:14740"/>
        <dbReference type="ChEBI" id="CHEBI:15378"/>
        <dbReference type="ChEBI" id="CHEBI:29985"/>
        <dbReference type="ChEBI" id="CHEBI:30616"/>
        <dbReference type="ChEBI" id="CHEBI:43474"/>
        <dbReference type="ChEBI" id="CHEBI:141005"/>
        <dbReference type="ChEBI" id="CHEBI:456216"/>
        <dbReference type="EC" id="6.3.2.17"/>
    </reaction>
</comment>
<dbReference type="Gene3D" id="3.40.1190.10">
    <property type="entry name" value="Mur-like, catalytic domain"/>
    <property type="match status" value="1"/>
</dbReference>
<dbReference type="GO" id="GO:0046872">
    <property type="term" value="F:metal ion binding"/>
    <property type="evidence" value="ECO:0007669"/>
    <property type="project" value="UniProtKB-KW"/>
</dbReference>
<keyword evidence="6 10" id="KW-0067">ATP-binding</keyword>
<name>A0A9E6Y0V1_9ACTN</name>
<dbReference type="SUPFAM" id="SSF53623">
    <property type="entry name" value="MurD-like peptide ligases, catalytic domain"/>
    <property type="match status" value="1"/>
</dbReference>
<evidence type="ECO:0000256" key="2">
    <source>
        <dbReference type="ARBA" id="ARBA00013025"/>
    </source>
</evidence>
<dbReference type="EMBL" id="CP087164">
    <property type="protein sequence ID" value="UGS37552.1"/>
    <property type="molecule type" value="Genomic_DNA"/>
</dbReference>
<protein>
    <recommendedName>
        <fullName evidence="2">tetrahydrofolate synthase</fullName>
        <ecNumber evidence="2">6.3.2.17</ecNumber>
    </recommendedName>
    <alternativeName>
        <fullName evidence="8">Tetrahydrofolylpolyglutamate synthase</fullName>
    </alternativeName>
</protein>
<dbReference type="Proteomes" id="UP001162834">
    <property type="component" value="Chromosome"/>
</dbReference>
<evidence type="ECO:0000256" key="4">
    <source>
        <dbReference type="ARBA" id="ARBA00022723"/>
    </source>
</evidence>
<dbReference type="NCBIfam" id="TIGR01499">
    <property type="entry name" value="folC"/>
    <property type="match status" value="1"/>
</dbReference>
<comment type="similarity">
    <text evidence="1 10">Belongs to the folylpolyglutamate synthase family.</text>
</comment>
<dbReference type="InterPro" id="IPR036615">
    <property type="entry name" value="Mur_ligase_C_dom_sf"/>
</dbReference>
<dbReference type="EC" id="6.3.2.17" evidence="2"/>
<evidence type="ECO:0000256" key="9">
    <source>
        <dbReference type="ARBA" id="ARBA00047493"/>
    </source>
</evidence>
<evidence type="ECO:0000313" key="12">
    <source>
        <dbReference type="EMBL" id="UGS37552.1"/>
    </source>
</evidence>
<reference evidence="12" key="1">
    <citation type="journal article" date="2022" name="Int. J. Syst. Evol. Microbiol.">
        <title>Pseudomonas aegrilactucae sp. nov. and Pseudomonas morbosilactucae sp. nov., pathogens causing bacterial rot of lettuce in Japan.</title>
        <authorList>
            <person name="Sawada H."/>
            <person name="Fujikawa T."/>
            <person name="Satou M."/>
        </authorList>
    </citation>
    <scope>NUCLEOTIDE SEQUENCE</scope>
    <source>
        <strain evidence="12">0166_1</strain>
    </source>
</reference>
<dbReference type="GO" id="GO:0005737">
    <property type="term" value="C:cytoplasm"/>
    <property type="evidence" value="ECO:0007669"/>
    <property type="project" value="TreeGrafter"/>
</dbReference>
<evidence type="ECO:0000256" key="1">
    <source>
        <dbReference type="ARBA" id="ARBA00008276"/>
    </source>
</evidence>
<dbReference type="InterPro" id="IPR001645">
    <property type="entry name" value="Folylpolyglutamate_synth"/>
</dbReference>
<dbReference type="GO" id="GO:0004326">
    <property type="term" value="F:tetrahydrofolylpolyglutamate synthase activity"/>
    <property type="evidence" value="ECO:0007669"/>
    <property type="project" value="UniProtKB-EC"/>
</dbReference>
<dbReference type="Gene3D" id="3.90.190.20">
    <property type="entry name" value="Mur ligase, C-terminal domain"/>
    <property type="match status" value="1"/>
</dbReference>
<proteinExistence type="inferred from homology"/>
<dbReference type="InterPro" id="IPR018109">
    <property type="entry name" value="Folylpolyglutamate_synth_CS"/>
</dbReference>
<evidence type="ECO:0000313" key="13">
    <source>
        <dbReference type="Proteomes" id="UP001162834"/>
    </source>
</evidence>
<keyword evidence="7" id="KW-0460">Magnesium</keyword>
<organism evidence="12 13">
    <name type="scientific">Capillimicrobium parvum</name>
    <dbReference type="NCBI Taxonomy" id="2884022"/>
    <lineage>
        <taxon>Bacteria</taxon>
        <taxon>Bacillati</taxon>
        <taxon>Actinomycetota</taxon>
        <taxon>Thermoleophilia</taxon>
        <taxon>Solirubrobacterales</taxon>
        <taxon>Capillimicrobiaceae</taxon>
        <taxon>Capillimicrobium</taxon>
    </lineage>
</organism>